<gene>
    <name evidence="3" type="ORF">OSB1V03_LOCUS19288</name>
</gene>
<dbReference type="OrthoDB" id="44277at2759"/>
<feature type="transmembrane region" description="Helical" evidence="1">
    <location>
        <begin position="6"/>
        <end position="38"/>
    </location>
</feature>
<dbReference type="PANTHER" id="PTHR22753">
    <property type="entry name" value="TRANSMEMBRANE PROTEIN 68"/>
    <property type="match status" value="1"/>
</dbReference>
<keyword evidence="1" id="KW-1133">Transmembrane helix</keyword>
<dbReference type="GO" id="GO:0016746">
    <property type="term" value="F:acyltransferase activity"/>
    <property type="evidence" value="ECO:0007669"/>
    <property type="project" value="InterPro"/>
</dbReference>
<accession>A0A7R9QFC4</accession>
<feature type="domain" description="Phospholipid/glycerol acyltransferase" evidence="2">
    <location>
        <begin position="78"/>
        <end position="202"/>
    </location>
</feature>
<organism evidence="3">
    <name type="scientific">Medioppia subpectinata</name>
    <dbReference type="NCBI Taxonomy" id="1979941"/>
    <lineage>
        <taxon>Eukaryota</taxon>
        <taxon>Metazoa</taxon>
        <taxon>Ecdysozoa</taxon>
        <taxon>Arthropoda</taxon>
        <taxon>Chelicerata</taxon>
        <taxon>Arachnida</taxon>
        <taxon>Acari</taxon>
        <taxon>Acariformes</taxon>
        <taxon>Sarcoptiformes</taxon>
        <taxon>Oribatida</taxon>
        <taxon>Brachypylina</taxon>
        <taxon>Oppioidea</taxon>
        <taxon>Oppiidae</taxon>
        <taxon>Medioppia</taxon>
    </lineage>
</organism>
<evidence type="ECO:0000313" key="4">
    <source>
        <dbReference type="Proteomes" id="UP000759131"/>
    </source>
</evidence>
<feature type="transmembrane region" description="Helical" evidence="1">
    <location>
        <begin position="94"/>
        <end position="113"/>
    </location>
</feature>
<keyword evidence="1" id="KW-0472">Membrane</keyword>
<dbReference type="EMBL" id="CAJPIZ010027861">
    <property type="protein sequence ID" value="CAG2119339.1"/>
    <property type="molecule type" value="Genomic_DNA"/>
</dbReference>
<keyword evidence="4" id="KW-1185">Reference proteome</keyword>
<evidence type="ECO:0000259" key="2">
    <source>
        <dbReference type="Pfam" id="PF01553"/>
    </source>
</evidence>
<keyword evidence="1" id="KW-0812">Transmembrane</keyword>
<protein>
    <recommendedName>
        <fullName evidence="2">Phospholipid/glycerol acyltransferase domain-containing protein</fullName>
    </recommendedName>
</protein>
<name>A0A7R9QFC4_9ACAR</name>
<proteinExistence type="predicted"/>
<evidence type="ECO:0000313" key="3">
    <source>
        <dbReference type="EMBL" id="CAD7642757.1"/>
    </source>
</evidence>
<reference evidence="3" key="1">
    <citation type="submission" date="2020-11" db="EMBL/GenBank/DDBJ databases">
        <authorList>
            <person name="Tran Van P."/>
        </authorList>
    </citation>
    <scope>NUCLEOTIDE SEQUENCE</scope>
</reference>
<evidence type="ECO:0000256" key="1">
    <source>
        <dbReference type="SAM" id="Phobius"/>
    </source>
</evidence>
<dbReference type="CDD" id="cd07987">
    <property type="entry name" value="LPLAT_MGAT-like"/>
    <property type="match status" value="1"/>
</dbReference>
<dbReference type="GO" id="GO:0016020">
    <property type="term" value="C:membrane"/>
    <property type="evidence" value="ECO:0007669"/>
    <property type="project" value="TreeGrafter"/>
</dbReference>
<dbReference type="Proteomes" id="UP000759131">
    <property type="component" value="Unassembled WGS sequence"/>
</dbReference>
<dbReference type="InterPro" id="IPR002123">
    <property type="entry name" value="Plipid/glycerol_acylTrfase"/>
</dbReference>
<dbReference type="Pfam" id="PF01553">
    <property type="entry name" value="Acyltransferase"/>
    <property type="match status" value="1"/>
</dbReference>
<dbReference type="AlphaFoldDB" id="A0A7R9QFC4"/>
<dbReference type="EMBL" id="OC882436">
    <property type="protein sequence ID" value="CAD7642757.1"/>
    <property type="molecule type" value="Genomic_DNA"/>
</dbReference>
<sequence length="291" mass="33681">MVVYPWLILSIAFIAIFLVIPVIIFLSLYVTALVMYVYRHRQKLDAKRLLSNQTKWKSLLYVIIMLWEAHGYFWHSYEVDGLDRIPNKGPALIVYYHGCIPLDHFYLMTKILLYKKRFVRSVGDHFLFMLPGSKTLMKELKVLTGPVDQCVKLLSEGDLLSIAPGGCREGLFGDNLYKLMWNNRSGFAKVAVEAKVPIIPVFTQNLREAFIAVKLFQCILKPLYEWTRLPVIPFYGGFPVKLKTFVGKPIPYDPKITPEELAQQTMNAVEELIRQNQRIPGNIWNAFCDRF</sequence>
<feature type="transmembrane region" description="Helical" evidence="1">
    <location>
        <begin position="58"/>
        <end position="74"/>
    </location>
</feature>
<dbReference type="PANTHER" id="PTHR22753:SF14">
    <property type="entry name" value="MONOACYLGLYCEROL_DIACYLGLYCEROL O-ACYLTRANSFERASE"/>
    <property type="match status" value="1"/>
</dbReference>
<dbReference type="SUPFAM" id="SSF69593">
    <property type="entry name" value="Glycerol-3-phosphate (1)-acyltransferase"/>
    <property type="match status" value="1"/>
</dbReference>